<comment type="caution">
    <text evidence="6">The sequence shown here is derived from an EMBL/GenBank/DDBJ whole genome shotgun (WGS) entry which is preliminary data.</text>
</comment>
<dbReference type="AlphaFoldDB" id="A0A917CIC5"/>
<dbReference type="EC" id="6.3.3.2" evidence="5"/>
<dbReference type="GO" id="GO:0035999">
    <property type="term" value="P:tetrahydrofolate interconversion"/>
    <property type="evidence" value="ECO:0007669"/>
    <property type="project" value="TreeGrafter"/>
</dbReference>
<dbReference type="PANTHER" id="PTHR23407">
    <property type="entry name" value="ATPASE INHIBITOR/5-FORMYLTETRAHYDROFOLATE CYCLO-LIGASE"/>
    <property type="match status" value="1"/>
</dbReference>
<evidence type="ECO:0000313" key="6">
    <source>
        <dbReference type="EMBL" id="GGF89906.1"/>
    </source>
</evidence>
<evidence type="ECO:0000256" key="4">
    <source>
        <dbReference type="PIRSR" id="PIRSR006806-1"/>
    </source>
</evidence>
<dbReference type="PIRSF" id="PIRSF006806">
    <property type="entry name" value="FTHF_cligase"/>
    <property type="match status" value="1"/>
</dbReference>
<reference evidence="6" key="2">
    <citation type="submission" date="2020-09" db="EMBL/GenBank/DDBJ databases">
        <authorList>
            <person name="Sun Q."/>
            <person name="Zhou Y."/>
        </authorList>
    </citation>
    <scope>NUCLEOTIDE SEQUENCE</scope>
    <source>
        <strain evidence="6">CGMCC 1.12181</strain>
    </source>
</reference>
<dbReference type="Proteomes" id="UP000605253">
    <property type="component" value="Unassembled WGS sequence"/>
</dbReference>
<organism evidence="6 7">
    <name type="scientific">Marinicella pacifica</name>
    <dbReference type="NCBI Taxonomy" id="1171543"/>
    <lineage>
        <taxon>Bacteria</taxon>
        <taxon>Pseudomonadati</taxon>
        <taxon>Pseudomonadota</taxon>
        <taxon>Gammaproteobacteria</taxon>
        <taxon>Lysobacterales</taxon>
        <taxon>Marinicellaceae</taxon>
        <taxon>Marinicella</taxon>
    </lineage>
</organism>
<dbReference type="GO" id="GO:0046872">
    <property type="term" value="F:metal ion binding"/>
    <property type="evidence" value="ECO:0007669"/>
    <property type="project" value="UniProtKB-KW"/>
</dbReference>
<dbReference type="InterPro" id="IPR002698">
    <property type="entry name" value="FTHF_cligase"/>
</dbReference>
<feature type="binding site" evidence="4">
    <location>
        <position position="38"/>
    </location>
    <ligand>
        <name>substrate</name>
    </ligand>
</feature>
<dbReference type="PANTHER" id="PTHR23407:SF1">
    <property type="entry name" value="5-FORMYLTETRAHYDROFOLATE CYCLO-LIGASE"/>
    <property type="match status" value="1"/>
</dbReference>
<proteinExistence type="inferred from homology"/>
<dbReference type="Gene3D" id="3.40.50.10420">
    <property type="entry name" value="NagB/RpiA/CoA transferase-like"/>
    <property type="match status" value="1"/>
</dbReference>
<reference evidence="6" key="1">
    <citation type="journal article" date="2014" name="Int. J. Syst. Evol. Microbiol.">
        <title>Complete genome sequence of Corynebacterium casei LMG S-19264T (=DSM 44701T), isolated from a smear-ripened cheese.</title>
        <authorList>
            <consortium name="US DOE Joint Genome Institute (JGI-PGF)"/>
            <person name="Walter F."/>
            <person name="Albersmeier A."/>
            <person name="Kalinowski J."/>
            <person name="Ruckert C."/>
        </authorList>
    </citation>
    <scope>NUCLEOTIDE SEQUENCE</scope>
    <source>
        <strain evidence="6">CGMCC 1.12181</strain>
    </source>
</reference>
<dbReference type="NCBIfam" id="TIGR02727">
    <property type="entry name" value="MTHFS_bact"/>
    <property type="match status" value="1"/>
</dbReference>
<comment type="catalytic activity">
    <reaction evidence="5">
        <text>(6S)-5-formyl-5,6,7,8-tetrahydrofolate + ATP = (6R)-5,10-methenyltetrahydrofolate + ADP + phosphate</text>
        <dbReference type="Rhea" id="RHEA:10488"/>
        <dbReference type="ChEBI" id="CHEBI:30616"/>
        <dbReference type="ChEBI" id="CHEBI:43474"/>
        <dbReference type="ChEBI" id="CHEBI:57455"/>
        <dbReference type="ChEBI" id="CHEBI:57457"/>
        <dbReference type="ChEBI" id="CHEBI:456216"/>
        <dbReference type="EC" id="6.3.3.2"/>
    </reaction>
</comment>
<comment type="cofactor">
    <cofactor evidence="5">
        <name>Mg(2+)</name>
        <dbReference type="ChEBI" id="CHEBI:18420"/>
    </cofactor>
</comment>
<dbReference type="GO" id="GO:0009396">
    <property type="term" value="P:folic acid-containing compound biosynthetic process"/>
    <property type="evidence" value="ECO:0007669"/>
    <property type="project" value="TreeGrafter"/>
</dbReference>
<dbReference type="InterPro" id="IPR037171">
    <property type="entry name" value="NagB/RpiA_transferase-like"/>
</dbReference>
<feature type="binding site" evidence="4">
    <location>
        <position position="33"/>
    </location>
    <ligand>
        <name>substrate</name>
    </ligand>
</feature>
<feature type="binding site" evidence="4">
    <location>
        <begin position="109"/>
        <end position="117"/>
    </location>
    <ligand>
        <name>ATP</name>
        <dbReference type="ChEBI" id="CHEBI:30616"/>
    </ligand>
</feature>
<name>A0A917CIC5_9GAMM</name>
<evidence type="ECO:0000313" key="7">
    <source>
        <dbReference type="Proteomes" id="UP000605253"/>
    </source>
</evidence>
<evidence type="ECO:0000256" key="3">
    <source>
        <dbReference type="ARBA" id="ARBA00022840"/>
    </source>
</evidence>
<dbReference type="Pfam" id="PF01812">
    <property type="entry name" value="5-FTHF_cyc-lig"/>
    <property type="match status" value="1"/>
</dbReference>
<accession>A0A917CIC5</accession>
<keyword evidence="2 4" id="KW-0547">Nucleotide-binding</keyword>
<keyword evidence="5" id="KW-0479">Metal-binding</keyword>
<dbReference type="InterPro" id="IPR024185">
    <property type="entry name" value="FTHF_cligase-like_sf"/>
</dbReference>
<dbReference type="EMBL" id="BMEO01000003">
    <property type="protein sequence ID" value="GGF89906.1"/>
    <property type="molecule type" value="Genomic_DNA"/>
</dbReference>
<dbReference type="GO" id="GO:0030272">
    <property type="term" value="F:5-formyltetrahydrofolate cyclo-ligase activity"/>
    <property type="evidence" value="ECO:0007669"/>
    <property type="project" value="UniProtKB-EC"/>
</dbReference>
<comment type="similarity">
    <text evidence="1 5">Belongs to the 5-formyltetrahydrofolate cyclo-ligase family.</text>
</comment>
<sequence>MSAAQVQKNSQAIVHKILLSTLWQKAQHIGLYLPIHHEVDLTDLLNTDKTCYLPSIQGHNMQFHQHHKQLELQTTDYGLRQPAYNDRLPQAAMDLCFLPLVGFDDKGRRLGMGGGFYDRYFADNTETCLWGVAHATQRHEALPDDPWDVKLHGIITEQDWILI</sequence>
<evidence type="ECO:0000256" key="2">
    <source>
        <dbReference type="ARBA" id="ARBA00022741"/>
    </source>
</evidence>
<gene>
    <name evidence="6" type="ORF">GCM10011365_08820</name>
</gene>
<protein>
    <recommendedName>
        <fullName evidence="5">5-formyltetrahydrofolate cyclo-ligase</fullName>
        <ecNumber evidence="5">6.3.3.2</ecNumber>
    </recommendedName>
</protein>
<evidence type="ECO:0000256" key="1">
    <source>
        <dbReference type="ARBA" id="ARBA00010638"/>
    </source>
</evidence>
<dbReference type="SUPFAM" id="SSF100950">
    <property type="entry name" value="NagB/RpiA/CoA transferase-like"/>
    <property type="match status" value="1"/>
</dbReference>
<keyword evidence="7" id="KW-1185">Reference proteome</keyword>
<evidence type="ECO:0000256" key="5">
    <source>
        <dbReference type="RuleBase" id="RU361279"/>
    </source>
</evidence>
<dbReference type="GO" id="GO:0005524">
    <property type="term" value="F:ATP binding"/>
    <property type="evidence" value="ECO:0007669"/>
    <property type="project" value="UniProtKB-KW"/>
</dbReference>
<keyword evidence="3 4" id="KW-0067">ATP-binding</keyword>
<keyword evidence="5" id="KW-0460">Magnesium</keyword>